<dbReference type="GO" id="GO:0008685">
    <property type="term" value="F:2-C-methyl-D-erythritol 2,4-cyclodiphosphate synthase activity"/>
    <property type="evidence" value="ECO:0007669"/>
    <property type="project" value="UniProtKB-UniRule"/>
</dbReference>
<dbReference type="SUPFAM" id="SSF69765">
    <property type="entry name" value="IpsF-like"/>
    <property type="match status" value="1"/>
</dbReference>
<dbReference type="Gene3D" id="3.30.1330.50">
    <property type="entry name" value="2-C-methyl-D-erythritol 2,4-cyclodiphosphate synthase"/>
    <property type="match status" value="1"/>
</dbReference>
<keyword evidence="1 2" id="KW-0456">Lyase</keyword>
<evidence type="ECO:0000256" key="1">
    <source>
        <dbReference type="HAMAP-Rule" id="MF_00107"/>
    </source>
</evidence>
<dbReference type="Pfam" id="PF02542">
    <property type="entry name" value="YgbB"/>
    <property type="match status" value="1"/>
</dbReference>
<keyword evidence="1 2" id="KW-0414">Isoprene biosynthesis</keyword>
<feature type="site" description="Transition state stabilizer" evidence="1">
    <location>
        <position position="135"/>
    </location>
</feature>
<evidence type="ECO:0000313" key="4">
    <source>
        <dbReference type="EMBL" id="TET62308.1"/>
    </source>
</evidence>
<accession>A0A523W5I7</accession>
<dbReference type="GO" id="GO:0046872">
    <property type="term" value="F:metal ion binding"/>
    <property type="evidence" value="ECO:0007669"/>
    <property type="project" value="UniProtKB-KW"/>
</dbReference>
<comment type="caution">
    <text evidence="4">The sequence shown here is derived from an EMBL/GenBank/DDBJ whole genome shotgun (WGS) entry which is preliminary data.</text>
</comment>
<feature type="site" description="Transition state stabilizer" evidence="1">
    <location>
        <position position="36"/>
    </location>
</feature>
<comment type="similarity">
    <text evidence="1 2">Belongs to the IspF family.</text>
</comment>
<name>A0A523W5I7_UNCAE</name>
<feature type="domain" description="2-C-methyl-D-erythritol 2,4-cyclodiphosphate synthase" evidence="3">
    <location>
        <begin position="3"/>
        <end position="156"/>
    </location>
</feature>
<comment type="pathway">
    <text evidence="1">Isoprenoid biosynthesis; isopentenyl diphosphate biosynthesis via DXP pathway; isopentenyl diphosphate from 1-deoxy-D-xylulose 5-phosphate: step 4/6.</text>
</comment>
<dbReference type="InterPro" id="IPR003526">
    <property type="entry name" value="MECDP_synthase"/>
</dbReference>
<dbReference type="PANTHER" id="PTHR43181">
    <property type="entry name" value="2-C-METHYL-D-ERYTHRITOL 2,4-CYCLODIPHOSPHATE SYNTHASE, CHLOROPLASTIC"/>
    <property type="match status" value="1"/>
</dbReference>
<dbReference type="UniPathway" id="UPA00056">
    <property type="reaction ID" value="UER00095"/>
</dbReference>
<feature type="binding site" evidence="1">
    <location>
        <begin position="58"/>
        <end position="60"/>
    </location>
    <ligand>
        <name>4-CDP-2-C-methyl-D-erythritol 2-phosphate</name>
        <dbReference type="ChEBI" id="CHEBI:57919"/>
    </ligand>
</feature>
<dbReference type="GO" id="GO:0019288">
    <property type="term" value="P:isopentenyl diphosphate biosynthetic process, methylerythritol 4-phosphate pathway"/>
    <property type="evidence" value="ECO:0007669"/>
    <property type="project" value="UniProtKB-UniRule"/>
</dbReference>
<organism evidence="4 5">
    <name type="scientific">Aerophobetes bacterium</name>
    <dbReference type="NCBI Taxonomy" id="2030807"/>
    <lineage>
        <taxon>Bacteria</taxon>
        <taxon>Candidatus Aerophobota</taxon>
    </lineage>
</organism>
<sequence length="159" mass="17491">MKIKTGLGYDIHKLEERRKLFLGGIEIPYHKGLLGHSDGDCLIHAIIDALLGAMGDKDIGQIFPDTDPEYKDIRSTELLNRIVSQLDGKNAEILNIDSIILAEEPHLSSYIPRMKEILCPILQIGQEDLGIKAKTNEGLGVIGQGEAIAAWAQVLIKLL</sequence>
<dbReference type="Proteomes" id="UP000319130">
    <property type="component" value="Unassembled WGS sequence"/>
</dbReference>
<feature type="binding site" evidence="1">
    <location>
        <begin position="10"/>
        <end position="12"/>
    </location>
    <ligand>
        <name>4-CDP-2-C-methyl-D-erythritol 2-phosphate</name>
        <dbReference type="ChEBI" id="CHEBI:57919"/>
    </ligand>
</feature>
<dbReference type="InterPro" id="IPR036571">
    <property type="entry name" value="MECDP_synthase_sf"/>
</dbReference>
<dbReference type="EMBL" id="SOIZ01000192">
    <property type="protein sequence ID" value="TET62308.1"/>
    <property type="molecule type" value="Genomic_DNA"/>
</dbReference>
<dbReference type="HAMAP" id="MF_00107">
    <property type="entry name" value="IspF"/>
    <property type="match status" value="1"/>
</dbReference>
<gene>
    <name evidence="1" type="primary">ispF</name>
    <name evidence="4" type="ORF">E3J48_04395</name>
</gene>
<keyword evidence="1" id="KW-0479">Metal-binding</keyword>
<dbReference type="EC" id="4.6.1.12" evidence="1 2"/>
<comment type="subunit">
    <text evidence="1">Homotrimer.</text>
</comment>
<feature type="binding site" evidence="1">
    <location>
        <begin position="63"/>
        <end position="67"/>
    </location>
    <ligand>
        <name>4-CDP-2-C-methyl-D-erythritol 2-phosphate</name>
        <dbReference type="ChEBI" id="CHEBI:57919"/>
    </ligand>
</feature>
<comment type="function">
    <text evidence="1">Involved in the biosynthesis of isopentenyl diphosphate (IPP) and dimethylallyl diphosphate (DMAPP), two major building blocks of isoprenoid compounds. Catalyzes the conversion of 4-diphosphocytidyl-2-C-methyl-D-erythritol 2-phosphate (CDP-ME2P) to 2-C-methyl-D-erythritol 2,4-cyclodiphosphate (ME-CPP) with a corresponding release of cytidine 5-monophosphate (CMP).</text>
</comment>
<proteinExistence type="inferred from homology"/>
<feature type="binding site" evidence="1">
    <location>
        <position position="12"/>
    </location>
    <ligand>
        <name>a divalent metal cation</name>
        <dbReference type="ChEBI" id="CHEBI:60240"/>
    </ligand>
</feature>
<evidence type="ECO:0000313" key="5">
    <source>
        <dbReference type="Proteomes" id="UP000319130"/>
    </source>
</evidence>
<comment type="catalytic activity">
    <reaction evidence="1 2">
        <text>4-CDP-2-C-methyl-D-erythritol 2-phosphate = 2-C-methyl-D-erythritol 2,4-cyclic diphosphate + CMP</text>
        <dbReference type="Rhea" id="RHEA:23864"/>
        <dbReference type="ChEBI" id="CHEBI:57919"/>
        <dbReference type="ChEBI" id="CHEBI:58483"/>
        <dbReference type="ChEBI" id="CHEBI:60377"/>
        <dbReference type="EC" id="4.6.1.12"/>
    </reaction>
</comment>
<dbReference type="AlphaFoldDB" id="A0A523W5I7"/>
<feature type="binding site" evidence="1">
    <location>
        <position position="10"/>
    </location>
    <ligand>
        <name>a divalent metal cation</name>
        <dbReference type="ChEBI" id="CHEBI:60240"/>
    </ligand>
</feature>
<feature type="binding site" evidence="1">
    <location>
        <begin position="36"/>
        <end position="37"/>
    </location>
    <ligand>
        <name>4-CDP-2-C-methyl-D-erythritol 2-phosphate</name>
        <dbReference type="ChEBI" id="CHEBI:57919"/>
    </ligand>
</feature>
<comment type="caution">
    <text evidence="1">Lacks conserved residue(s) required for the propagation of feature annotation.</text>
</comment>
<feature type="binding site" evidence="1">
    <location>
        <position position="44"/>
    </location>
    <ligand>
        <name>a divalent metal cation</name>
        <dbReference type="ChEBI" id="CHEBI:60240"/>
    </ligand>
</feature>
<comment type="cofactor">
    <cofactor evidence="1">
        <name>a divalent metal cation</name>
        <dbReference type="ChEBI" id="CHEBI:60240"/>
    </cofactor>
    <text evidence="1">Binds 1 divalent metal cation per subunit.</text>
</comment>
<reference evidence="4 5" key="1">
    <citation type="submission" date="2019-03" db="EMBL/GenBank/DDBJ databases">
        <title>Metabolic potential of uncultured bacteria and archaea associated with petroleum seepage in deep-sea sediments.</title>
        <authorList>
            <person name="Dong X."/>
            <person name="Hubert C."/>
        </authorList>
    </citation>
    <scope>NUCLEOTIDE SEQUENCE [LARGE SCALE GENOMIC DNA]</scope>
    <source>
        <strain evidence="4">E29_bin52</strain>
    </source>
</reference>
<dbReference type="NCBIfam" id="TIGR00151">
    <property type="entry name" value="ispF"/>
    <property type="match status" value="1"/>
</dbReference>
<protein>
    <recommendedName>
        <fullName evidence="1 2">2-C-methyl-D-erythritol 2,4-cyclodiphosphate synthase</fullName>
        <shortName evidence="1">MECDP-synthase</shortName>
        <shortName evidence="1">MECPP-synthase</shortName>
        <shortName evidence="1">MECPS</shortName>
        <ecNumber evidence="1 2">4.6.1.12</ecNumber>
    </recommendedName>
</protein>
<dbReference type="CDD" id="cd00554">
    <property type="entry name" value="MECDP_synthase"/>
    <property type="match status" value="1"/>
</dbReference>
<evidence type="ECO:0000256" key="2">
    <source>
        <dbReference type="RuleBase" id="RU004395"/>
    </source>
</evidence>
<dbReference type="PANTHER" id="PTHR43181:SF1">
    <property type="entry name" value="2-C-METHYL-D-ERYTHRITOL 2,4-CYCLODIPHOSPHATE SYNTHASE, CHLOROPLASTIC"/>
    <property type="match status" value="1"/>
</dbReference>
<evidence type="ECO:0000259" key="3">
    <source>
        <dbReference type="Pfam" id="PF02542"/>
    </source>
</evidence>
<dbReference type="GO" id="GO:0016114">
    <property type="term" value="P:terpenoid biosynthetic process"/>
    <property type="evidence" value="ECO:0007669"/>
    <property type="project" value="InterPro"/>
</dbReference>